<dbReference type="InterPro" id="IPR001647">
    <property type="entry name" value="HTH_TetR"/>
</dbReference>
<sequence>MTTERTPAGGRRPGLREQKKRATREALTLAALRLALERGLDNVRVEDIAAEVQVTTRTFNNYFSTKYEALVARHVDRTRQAAEALRARPADEPLWEAIDHAVLSPLTEAGRAHESPAPEVLDGIRLIAGEPALQAEALKATLAADGEFAAAVAERTGTDPDRDMFPRLVAGSVATAIHVATDQWLRADPPVPLIPLLRQALRQFAAGLPAPSADSPR</sequence>
<feature type="domain" description="HTH tetR-type" evidence="6">
    <location>
        <begin position="21"/>
        <end position="81"/>
    </location>
</feature>
<evidence type="ECO:0000256" key="4">
    <source>
        <dbReference type="PROSITE-ProRule" id="PRU00335"/>
    </source>
</evidence>
<dbReference type="Pfam" id="PF17754">
    <property type="entry name" value="TetR_C_14"/>
    <property type="match status" value="1"/>
</dbReference>
<dbReference type="InterPro" id="IPR050109">
    <property type="entry name" value="HTH-type_TetR-like_transc_reg"/>
</dbReference>
<dbReference type="SUPFAM" id="SSF46689">
    <property type="entry name" value="Homeodomain-like"/>
    <property type="match status" value="1"/>
</dbReference>
<evidence type="ECO:0000256" key="3">
    <source>
        <dbReference type="ARBA" id="ARBA00023163"/>
    </source>
</evidence>
<protein>
    <submittedName>
        <fullName evidence="7">TetR family transcriptional regulator</fullName>
    </submittedName>
</protein>
<gene>
    <name evidence="7" type="ORF">D5H75_31020</name>
</gene>
<dbReference type="PROSITE" id="PS50977">
    <property type="entry name" value="HTH_TETR_2"/>
    <property type="match status" value="1"/>
</dbReference>
<keyword evidence="3" id="KW-0804">Transcription</keyword>
<proteinExistence type="predicted"/>
<dbReference type="GO" id="GO:0000976">
    <property type="term" value="F:transcription cis-regulatory region binding"/>
    <property type="evidence" value="ECO:0007669"/>
    <property type="project" value="TreeGrafter"/>
</dbReference>
<dbReference type="InterPro" id="IPR009057">
    <property type="entry name" value="Homeodomain-like_sf"/>
</dbReference>
<name>A0A3A4A7C4_9ACTN</name>
<dbReference type="Gene3D" id="1.10.357.10">
    <property type="entry name" value="Tetracycline Repressor, domain 2"/>
    <property type="match status" value="1"/>
</dbReference>
<evidence type="ECO:0000313" key="7">
    <source>
        <dbReference type="EMBL" id="RJL23881.1"/>
    </source>
</evidence>
<dbReference type="AlphaFoldDB" id="A0A3A4A7C4"/>
<dbReference type="InterPro" id="IPR041347">
    <property type="entry name" value="MftR_C"/>
</dbReference>
<dbReference type="OrthoDB" id="8688418at2"/>
<evidence type="ECO:0000256" key="5">
    <source>
        <dbReference type="SAM" id="MobiDB-lite"/>
    </source>
</evidence>
<reference evidence="7 8" key="1">
    <citation type="submission" date="2018-09" db="EMBL/GenBank/DDBJ databases">
        <title>YIM 75507 draft genome.</title>
        <authorList>
            <person name="Tang S."/>
            <person name="Feng Y."/>
        </authorList>
    </citation>
    <scope>NUCLEOTIDE SEQUENCE [LARGE SCALE GENOMIC DNA]</scope>
    <source>
        <strain evidence="7 8">YIM 75507</strain>
    </source>
</reference>
<dbReference type="Gene3D" id="1.10.10.60">
    <property type="entry name" value="Homeodomain-like"/>
    <property type="match status" value="1"/>
</dbReference>
<comment type="caution">
    <text evidence="7">The sequence shown here is derived from an EMBL/GenBank/DDBJ whole genome shotgun (WGS) entry which is preliminary data.</text>
</comment>
<evidence type="ECO:0000259" key="6">
    <source>
        <dbReference type="PROSITE" id="PS50977"/>
    </source>
</evidence>
<dbReference type="Proteomes" id="UP000265768">
    <property type="component" value="Unassembled WGS sequence"/>
</dbReference>
<evidence type="ECO:0000256" key="1">
    <source>
        <dbReference type="ARBA" id="ARBA00023015"/>
    </source>
</evidence>
<evidence type="ECO:0000256" key="2">
    <source>
        <dbReference type="ARBA" id="ARBA00023125"/>
    </source>
</evidence>
<feature type="DNA-binding region" description="H-T-H motif" evidence="4">
    <location>
        <begin position="44"/>
        <end position="63"/>
    </location>
</feature>
<dbReference type="PANTHER" id="PTHR30055:SF238">
    <property type="entry name" value="MYCOFACTOCIN BIOSYNTHESIS TRANSCRIPTIONAL REGULATOR MFTR-RELATED"/>
    <property type="match status" value="1"/>
</dbReference>
<accession>A0A3A4A7C4</accession>
<dbReference type="EMBL" id="QZEY01000017">
    <property type="protein sequence ID" value="RJL23881.1"/>
    <property type="molecule type" value="Genomic_DNA"/>
</dbReference>
<keyword evidence="2 4" id="KW-0238">DNA-binding</keyword>
<dbReference type="RefSeq" id="WP_119930137.1">
    <property type="nucleotide sequence ID" value="NZ_QZEY01000017.1"/>
</dbReference>
<feature type="region of interest" description="Disordered" evidence="5">
    <location>
        <begin position="1"/>
        <end position="22"/>
    </location>
</feature>
<evidence type="ECO:0000313" key="8">
    <source>
        <dbReference type="Proteomes" id="UP000265768"/>
    </source>
</evidence>
<keyword evidence="1" id="KW-0805">Transcription regulation</keyword>
<dbReference type="GO" id="GO:0003700">
    <property type="term" value="F:DNA-binding transcription factor activity"/>
    <property type="evidence" value="ECO:0007669"/>
    <property type="project" value="TreeGrafter"/>
</dbReference>
<keyword evidence="8" id="KW-1185">Reference proteome</keyword>
<organism evidence="7 8">
    <name type="scientific">Bailinhaonella thermotolerans</name>
    <dbReference type="NCBI Taxonomy" id="1070861"/>
    <lineage>
        <taxon>Bacteria</taxon>
        <taxon>Bacillati</taxon>
        <taxon>Actinomycetota</taxon>
        <taxon>Actinomycetes</taxon>
        <taxon>Streptosporangiales</taxon>
        <taxon>Streptosporangiaceae</taxon>
        <taxon>Bailinhaonella</taxon>
    </lineage>
</organism>
<dbReference type="Pfam" id="PF00440">
    <property type="entry name" value="TetR_N"/>
    <property type="match status" value="1"/>
</dbReference>
<dbReference type="PANTHER" id="PTHR30055">
    <property type="entry name" value="HTH-TYPE TRANSCRIPTIONAL REGULATOR RUTR"/>
    <property type="match status" value="1"/>
</dbReference>